<proteinExistence type="predicted"/>
<evidence type="ECO:0000313" key="1">
    <source>
        <dbReference type="EMBL" id="MFC7408737.1"/>
    </source>
</evidence>
<name>A0ABW2QJE3_9BURK</name>
<dbReference type="EMBL" id="JBHTCA010000004">
    <property type="protein sequence ID" value="MFC7408737.1"/>
    <property type="molecule type" value="Genomic_DNA"/>
</dbReference>
<organism evidence="1 2">
    <name type="scientific">Hydrogenophaga atypica</name>
    <dbReference type="NCBI Taxonomy" id="249409"/>
    <lineage>
        <taxon>Bacteria</taxon>
        <taxon>Pseudomonadati</taxon>
        <taxon>Pseudomonadota</taxon>
        <taxon>Betaproteobacteria</taxon>
        <taxon>Burkholderiales</taxon>
        <taxon>Comamonadaceae</taxon>
        <taxon>Hydrogenophaga</taxon>
    </lineage>
</organism>
<protein>
    <submittedName>
        <fullName evidence="1">Uncharacterized protein</fullName>
    </submittedName>
</protein>
<dbReference type="Proteomes" id="UP001596501">
    <property type="component" value="Unassembled WGS sequence"/>
</dbReference>
<sequence>MQAAATPTTNNPGPLIWVVCHNEAARDADVLLGEAHRLARLKPAPTRQALISALYSGYHELRKEAGHSAERALNRGLLLFCWPSTKVLQGGAA</sequence>
<keyword evidence="2" id="KW-1185">Reference proteome</keyword>
<evidence type="ECO:0000313" key="2">
    <source>
        <dbReference type="Proteomes" id="UP001596501"/>
    </source>
</evidence>
<accession>A0ABW2QJE3</accession>
<reference evidence="2" key="1">
    <citation type="journal article" date="2019" name="Int. J. Syst. Evol. Microbiol.">
        <title>The Global Catalogue of Microorganisms (GCM) 10K type strain sequencing project: providing services to taxonomists for standard genome sequencing and annotation.</title>
        <authorList>
            <consortium name="The Broad Institute Genomics Platform"/>
            <consortium name="The Broad Institute Genome Sequencing Center for Infectious Disease"/>
            <person name="Wu L."/>
            <person name="Ma J."/>
        </authorList>
    </citation>
    <scope>NUCLEOTIDE SEQUENCE [LARGE SCALE GENOMIC DNA]</scope>
    <source>
        <strain evidence="2">CGMCC 1.12371</strain>
    </source>
</reference>
<dbReference type="RefSeq" id="WP_382221457.1">
    <property type="nucleotide sequence ID" value="NZ_JBHTCA010000004.1"/>
</dbReference>
<gene>
    <name evidence="1" type="ORF">ACFQPB_07680</name>
</gene>
<comment type="caution">
    <text evidence="1">The sequence shown here is derived from an EMBL/GenBank/DDBJ whole genome shotgun (WGS) entry which is preliminary data.</text>
</comment>